<dbReference type="AlphaFoldDB" id="A0A8R7UNC6"/>
<evidence type="ECO:0000313" key="1">
    <source>
        <dbReference type="EnsemblPlants" id="TuG1812G0500004844.01.T02.cds439173"/>
    </source>
</evidence>
<name>A0A8R7UNC6_TRIUA</name>
<dbReference type="Proteomes" id="UP000015106">
    <property type="component" value="Chromosome 5"/>
</dbReference>
<organism evidence="1 2">
    <name type="scientific">Triticum urartu</name>
    <name type="common">Red wild einkorn</name>
    <name type="synonym">Crithodium urartu</name>
    <dbReference type="NCBI Taxonomy" id="4572"/>
    <lineage>
        <taxon>Eukaryota</taxon>
        <taxon>Viridiplantae</taxon>
        <taxon>Streptophyta</taxon>
        <taxon>Embryophyta</taxon>
        <taxon>Tracheophyta</taxon>
        <taxon>Spermatophyta</taxon>
        <taxon>Magnoliopsida</taxon>
        <taxon>Liliopsida</taxon>
        <taxon>Poales</taxon>
        <taxon>Poaceae</taxon>
        <taxon>BOP clade</taxon>
        <taxon>Pooideae</taxon>
        <taxon>Triticodae</taxon>
        <taxon>Triticeae</taxon>
        <taxon>Triticinae</taxon>
        <taxon>Triticum</taxon>
    </lineage>
</organism>
<reference evidence="2" key="1">
    <citation type="journal article" date="2013" name="Nature">
        <title>Draft genome of the wheat A-genome progenitor Triticum urartu.</title>
        <authorList>
            <person name="Ling H.Q."/>
            <person name="Zhao S."/>
            <person name="Liu D."/>
            <person name="Wang J."/>
            <person name="Sun H."/>
            <person name="Zhang C."/>
            <person name="Fan H."/>
            <person name="Li D."/>
            <person name="Dong L."/>
            <person name="Tao Y."/>
            <person name="Gao C."/>
            <person name="Wu H."/>
            <person name="Li Y."/>
            <person name="Cui Y."/>
            <person name="Guo X."/>
            <person name="Zheng S."/>
            <person name="Wang B."/>
            <person name="Yu K."/>
            <person name="Liang Q."/>
            <person name="Yang W."/>
            <person name="Lou X."/>
            <person name="Chen J."/>
            <person name="Feng M."/>
            <person name="Jian J."/>
            <person name="Zhang X."/>
            <person name="Luo G."/>
            <person name="Jiang Y."/>
            <person name="Liu J."/>
            <person name="Wang Z."/>
            <person name="Sha Y."/>
            <person name="Zhang B."/>
            <person name="Wu H."/>
            <person name="Tang D."/>
            <person name="Shen Q."/>
            <person name="Xue P."/>
            <person name="Zou S."/>
            <person name="Wang X."/>
            <person name="Liu X."/>
            <person name="Wang F."/>
            <person name="Yang Y."/>
            <person name="An X."/>
            <person name="Dong Z."/>
            <person name="Zhang K."/>
            <person name="Zhang X."/>
            <person name="Luo M.C."/>
            <person name="Dvorak J."/>
            <person name="Tong Y."/>
            <person name="Wang J."/>
            <person name="Yang H."/>
            <person name="Li Z."/>
            <person name="Wang D."/>
            <person name="Zhang A."/>
            <person name="Wang J."/>
        </authorList>
    </citation>
    <scope>NUCLEOTIDE SEQUENCE</scope>
    <source>
        <strain evidence="2">cv. G1812</strain>
    </source>
</reference>
<reference evidence="1" key="2">
    <citation type="submission" date="2018-03" db="EMBL/GenBank/DDBJ databases">
        <title>The Triticum urartu genome reveals the dynamic nature of wheat genome evolution.</title>
        <authorList>
            <person name="Ling H."/>
            <person name="Ma B."/>
            <person name="Shi X."/>
            <person name="Liu H."/>
            <person name="Dong L."/>
            <person name="Sun H."/>
            <person name="Cao Y."/>
            <person name="Gao Q."/>
            <person name="Zheng S."/>
            <person name="Li Y."/>
            <person name="Yu Y."/>
            <person name="Du H."/>
            <person name="Qi M."/>
            <person name="Li Y."/>
            <person name="Yu H."/>
            <person name="Cui Y."/>
            <person name="Wang N."/>
            <person name="Chen C."/>
            <person name="Wu H."/>
            <person name="Zhao Y."/>
            <person name="Zhang J."/>
            <person name="Li Y."/>
            <person name="Zhou W."/>
            <person name="Zhang B."/>
            <person name="Hu W."/>
            <person name="Eijk M."/>
            <person name="Tang J."/>
            <person name="Witsenboer H."/>
            <person name="Zhao S."/>
            <person name="Li Z."/>
            <person name="Zhang A."/>
            <person name="Wang D."/>
            <person name="Liang C."/>
        </authorList>
    </citation>
    <scope>NUCLEOTIDE SEQUENCE [LARGE SCALE GENOMIC DNA]</scope>
    <source>
        <strain evidence="1">cv. G1812</strain>
    </source>
</reference>
<keyword evidence="2" id="KW-1185">Reference proteome</keyword>
<sequence length="226" mass="25108">MLSIRVMFIISIWNHRKHKHTAASTDYRTDLRFNSFSRRFLTRKTRAGIHGSGVVGGGGLGSDAILLLEPGDLVLLLLDVRLLGHPVELRVEHDEVAVGDVEAREVVDGVLGVVDVLVHHVRRPPRVLGVAQPDLPDRPVLAEDVVHLLARDVERQVPHEQRPVHLRRQPRVPLPQARRRHLRRRLGFGLGLVGGSVVSGPNRFGGSFLPPLLLITGDISYRPRNG</sequence>
<accession>A0A8R7UNC6</accession>
<protein>
    <submittedName>
        <fullName evidence="1">Uncharacterized protein</fullName>
    </submittedName>
</protein>
<dbReference type="Gramene" id="TuG1812G0500004844.01.T02">
    <property type="protein sequence ID" value="TuG1812G0500004844.01.T02.cds439173"/>
    <property type="gene ID" value="TuG1812G0500004844.01"/>
</dbReference>
<dbReference type="EnsemblPlants" id="TuG1812G0500004844.01.T01">
    <property type="protein sequence ID" value="TuG1812G0500004844.01.T01.cds439166"/>
    <property type="gene ID" value="TuG1812G0500004844.01"/>
</dbReference>
<dbReference type="Gramene" id="TuG1812G0500004844.01.T01">
    <property type="protein sequence ID" value="TuG1812G0500004844.01.T01.cds439166"/>
    <property type="gene ID" value="TuG1812G0500004844.01"/>
</dbReference>
<reference evidence="1" key="3">
    <citation type="submission" date="2022-06" db="UniProtKB">
        <authorList>
            <consortium name="EnsemblPlants"/>
        </authorList>
    </citation>
    <scope>IDENTIFICATION</scope>
</reference>
<dbReference type="EnsemblPlants" id="TuG1812G0500004844.01.T02">
    <property type="protein sequence ID" value="TuG1812G0500004844.01.T02.cds439173"/>
    <property type="gene ID" value="TuG1812G0500004844.01"/>
</dbReference>
<evidence type="ECO:0000313" key="2">
    <source>
        <dbReference type="Proteomes" id="UP000015106"/>
    </source>
</evidence>
<proteinExistence type="predicted"/>